<name>A0A6M9Z1T0_9CAUD</name>
<evidence type="ECO:0000313" key="2">
    <source>
        <dbReference type="Proteomes" id="UP000509354"/>
    </source>
</evidence>
<reference evidence="1 2" key="1">
    <citation type="submission" date="2020-05" db="EMBL/GenBank/DDBJ databases">
        <authorList>
            <person name="Bettwy K."/>
            <person name="Griggs A."/>
            <person name="Broussard G.W."/>
        </authorList>
    </citation>
    <scope>NUCLEOTIDE SEQUENCE [LARGE SCALE GENOMIC DNA]</scope>
</reference>
<protein>
    <submittedName>
        <fullName evidence="1">Uncharacterized protein</fullName>
    </submittedName>
</protein>
<organism evidence="1 2">
    <name type="scientific">Vibrio phage AG74</name>
    <dbReference type="NCBI Taxonomy" id="2736261"/>
    <lineage>
        <taxon>Viruses</taxon>
        <taxon>Duplodnaviria</taxon>
        <taxon>Heunggongvirae</taxon>
        <taxon>Uroviricota</taxon>
        <taxon>Caudoviricetes</taxon>
        <taxon>Demerecviridae</taxon>
        <taxon>Ermolyevavirinae</taxon>
        <taxon>Thalassavirus</taxon>
        <taxon>Thalassavirus AG74</taxon>
    </lineage>
</organism>
<evidence type="ECO:0000313" key="1">
    <source>
        <dbReference type="EMBL" id="QKN84908.1"/>
    </source>
</evidence>
<accession>A0A6M9Z1T0</accession>
<sequence length="37" mass="4734">MIQYVYRIRYDMDFIMVKTWHHLFDANCRLMEVIFYA</sequence>
<dbReference type="Proteomes" id="UP000509354">
    <property type="component" value="Segment"/>
</dbReference>
<dbReference type="EMBL" id="MT460514">
    <property type="protein sequence ID" value="QKN84908.1"/>
    <property type="molecule type" value="Genomic_DNA"/>
</dbReference>
<gene>
    <name evidence="1" type="ORF">AG74_49</name>
</gene>
<proteinExistence type="predicted"/>
<keyword evidence="2" id="KW-1185">Reference proteome</keyword>